<keyword evidence="4" id="KW-0472">Membrane</keyword>
<evidence type="ECO:0000313" key="7">
    <source>
        <dbReference type="EMBL" id="CAI3663883.1"/>
    </source>
</evidence>
<dbReference type="Pfam" id="PF19935">
    <property type="entry name" value="DUF6398"/>
    <property type="match status" value="1"/>
</dbReference>
<dbReference type="InterPro" id="IPR011990">
    <property type="entry name" value="TPR-like_helical_dom_sf"/>
</dbReference>
<sequence>MQELSNVIAKKYDEVVDKIKVFSDEHLNDAYKDVCLVAAETLFNGNEEAVKKGKSVSWAAGIVHAIGSFNDLFDSKEEPYIKATDLYKAFEVSSSTVTSKSKEIKALLNLSDEDKKWIVSSNNNLSEVKKEVLATADKKDEESFRVQVEKKYIISQKVIDLAWKEKSYASKYKIAMQALSIYKDCADAYVILSRDARLSDDQKVKYLKRAVKAAENVLKIEKMEDTDPRVFLVKPAEPLFGAKYLLATKLWEMERKDEAIETALEIVKYDKTDKMLVRGLVSNWLLIDEKYDDAKVFLDNYENDIIAATNYNRAAVLYRLGRLSDAEISLKKAYKRNPVVVDYLTKEKEIPAVKPHMAKLGGDEEAMRYAKFGLQIWNDEEMVNWLKDITKKVAVL</sequence>
<dbReference type="GeneID" id="68878193"/>
<dbReference type="SUPFAM" id="SSF48452">
    <property type="entry name" value="TPR-like"/>
    <property type="match status" value="1"/>
</dbReference>
<evidence type="ECO:0000313" key="6">
    <source>
        <dbReference type="EMBL" id="CAG9706571.1"/>
    </source>
</evidence>
<evidence type="ECO:0000259" key="5">
    <source>
        <dbReference type="Pfam" id="PF19935"/>
    </source>
</evidence>
<dbReference type="SMART" id="SM00028">
    <property type="entry name" value="TPR"/>
    <property type="match status" value="2"/>
</dbReference>
<keyword evidence="3" id="KW-1133">Transmembrane helix</keyword>
<keyword evidence="2" id="KW-0812">Transmembrane</keyword>
<dbReference type="RefSeq" id="WP_058295902.1">
    <property type="nucleotide sequence ID" value="NZ_CAKJVD010000046.1"/>
</dbReference>
<evidence type="ECO:0000256" key="3">
    <source>
        <dbReference type="ARBA" id="ARBA00022989"/>
    </source>
</evidence>
<dbReference type="EMBL" id="PDCJ01000001">
    <property type="protein sequence ID" value="PEG31752.1"/>
    <property type="molecule type" value="Genomic_DNA"/>
</dbReference>
<dbReference type="InterPro" id="IPR045651">
    <property type="entry name" value="DUF6398"/>
</dbReference>
<evidence type="ECO:0000313" key="10">
    <source>
        <dbReference type="Proteomes" id="UP000220840"/>
    </source>
</evidence>
<evidence type="ECO:0000256" key="4">
    <source>
        <dbReference type="ARBA" id="ARBA00023136"/>
    </source>
</evidence>
<keyword evidence="10" id="KW-1185">Reference proteome</keyword>
<reference evidence="6" key="3">
    <citation type="submission" date="2021-10" db="EMBL/GenBank/DDBJ databases">
        <authorList>
            <person name="Mesa V."/>
        </authorList>
    </citation>
    <scope>NUCLEOTIDE SEQUENCE</scope>
    <source>
        <strain evidence="6">CC3_PB</strain>
    </source>
</reference>
<dbReference type="PANTHER" id="PTHR12745:SF6">
    <property type="entry name" value="PROTEIN ST7 HOMOLOG"/>
    <property type="match status" value="1"/>
</dbReference>
<comment type="subcellular location">
    <subcellularLocation>
        <location evidence="1">Membrane</location>
        <topology evidence="1">Multi-pass membrane protein</topology>
    </subcellularLocation>
</comment>
<dbReference type="Pfam" id="PF04184">
    <property type="entry name" value="ST7"/>
    <property type="match status" value="1"/>
</dbReference>
<dbReference type="Proteomes" id="UP000789738">
    <property type="component" value="Unassembled WGS sequence"/>
</dbReference>
<evidence type="ECO:0000256" key="2">
    <source>
        <dbReference type="ARBA" id="ARBA00022692"/>
    </source>
</evidence>
<reference evidence="8 10" key="1">
    <citation type="submission" date="2017-10" db="EMBL/GenBank/DDBJ databases">
        <title>Effective Description of Clostridium neonatale sp. nov. linked to necrotizing enterocolitis in neonates and a clarification of species assignable to the genus Clostridium (Prazmowski 1880) emend. Lawson and Rainey 2016.</title>
        <authorList>
            <person name="Bernard K."/>
            <person name="Burdz T."/>
            <person name="Wiebe D."/>
            <person name="Balcewich B."/>
            <person name="Alfa M."/>
            <person name="Bernier A.-M."/>
        </authorList>
    </citation>
    <scope>NUCLEOTIDE SEQUENCE [LARGE SCALE GENOMIC DNA]</scope>
    <source>
        <strain evidence="8 10">LCDC99A005</strain>
    </source>
</reference>
<dbReference type="Gene3D" id="1.25.40.10">
    <property type="entry name" value="Tetratricopeptide repeat domain"/>
    <property type="match status" value="1"/>
</dbReference>
<dbReference type="GO" id="GO:0016020">
    <property type="term" value="C:membrane"/>
    <property type="evidence" value="ECO:0007669"/>
    <property type="project" value="UniProtKB-SubCell"/>
</dbReference>
<dbReference type="InterPro" id="IPR007311">
    <property type="entry name" value="ST7"/>
</dbReference>
<dbReference type="EMBL" id="CAMTCP010000262">
    <property type="protein sequence ID" value="CAI3663883.1"/>
    <property type="molecule type" value="Genomic_DNA"/>
</dbReference>
<dbReference type="Proteomes" id="UP000220840">
    <property type="component" value="Unassembled WGS sequence"/>
</dbReference>
<dbReference type="EMBL" id="CAKJVE010000004">
    <property type="protein sequence ID" value="CAG9706571.1"/>
    <property type="molecule type" value="Genomic_DNA"/>
</dbReference>
<evidence type="ECO:0000313" key="11">
    <source>
        <dbReference type="Proteomes" id="UP000431451"/>
    </source>
</evidence>
<evidence type="ECO:0000256" key="1">
    <source>
        <dbReference type="ARBA" id="ARBA00004141"/>
    </source>
</evidence>
<proteinExistence type="predicted"/>
<feature type="domain" description="DUF6398" evidence="5">
    <location>
        <begin position="14"/>
        <end position="118"/>
    </location>
</feature>
<dbReference type="AlphaFoldDB" id="A0A2A7MIU3"/>
<dbReference type="PANTHER" id="PTHR12745">
    <property type="entry name" value="SUPPRESSION OF TUMORIGENICITY 7"/>
    <property type="match status" value="1"/>
</dbReference>
<evidence type="ECO:0000313" key="9">
    <source>
        <dbReference type="EMBL" id="VCT85129.1"/>
    </source>
</evidence>
<organism evidence="8 10">
    <name type="scientific">Clostridium neonatale</name>
    <dbReference type="NCBI Taxonomy" id="137838"/>
    <lineage>
        <taxon>Bacteria</taxon>
        <taxon>Bacillati</taxon>
        <taxon>Bacillota</taxon>
        <taxon>Clostridia</taxon>
        <taxon>Eubacteriales</taxon>
        <taxon>Clostridiaceae</taxon>
        <taxon>Clostridium</taxon>
    </lineage>
</organism>
<dbReference type="STRING" id="137838.GCA_001458595_03205"/>
<gene>
    <name evidence="7" type="ORF">CNEO2_620029</name>
    <name evidence="6" type="ORF">CNEO_42522</name>
    <name evidence="9" type="ORF">CNEONATNEC25_02730</name>
    <name evidence="8" type="ORF">CQ394_08670</name>
</gene>
<dbReference type="OrthoDB" id="6399948at2"/>
<accession>A0A2A7MIU3</accession>
<dbReference type="Proteomes" id="UP000431451">
    <property type="component" value="Unassembled WGS sequence"/>
</dbReference>
<dbReference type="InterPro" id="IPR019734">
    <property type="entry name" value="TPR_rpt"/>
</dbReference>
<dbReference type="EMBL" id="UWJD01000002">
    <property type="protein sequence ID" value="VCT85129.1"/>
    <property type="molecule type" value="Genomic_DNA"/>
</dbReference>
<dbReference type="Proteomes" id="UP001189143">
    <property type="component" value="Unassembled WGS sequence"/>
</dbReference>
<protein>
    <recommendedName>
        <fullName evidence="5">DUF6398 domain-containing protein</fullName>
    </recommendedName>
</protein>
<evidence type="ECO:0000313" key="8">
    <source>
        <dbReference type="EMBL" id="PEG31752.1"/>
    </source>
</evidence>
<reference evidence="9 11" key="2">
    <citation type="submission" date="2018-06" db="EMBL/GenBank/DDBJ databases">
        <authorList>
            <consortium name="IHU Genomes"/>
        </authorList>
    </citation>
    <scope>NUCLEOTIDE SEQUENCE [LARGE SCALE GENOMIC DNA]</scope>
    <source>
        <strain evidence="9 11">NEC25</strain>
    </source>
</reference>
<name>A0A2A7MIU3_9CLOT</name>
<reference evidence="7" key="4">
    <citation type="submission" date="2022-10" db="EMBL/GenBank/DDBJ databases">
        <authorList>
            <person name="Aires J."/>
            <person name="Mesa V."/>
        </authorList>
    </citation>
    <scope>NUCLEOTIDE SEQUENCE</scope>
    <source>
        <strain evidence="7">Clostridium neonatale JD116</strain>
    </source>
</reference>